<evidence type="ECO:0000259" key="1">
    <source>
        <dbReference type="PROSITE" id="PS50010"/>
    </source>
</evidence>
<dbReference type="PANTHER" id="PTHR12673:SF159">
    <property type="entry name" value="LD03170P"/>
    <property type="match status" value="1"/>
</dbReference>
<dbReference type="SMART" id="SM00325">
    <property type="entry name" value="RhoGEF"/>
    <property type="match status" value="1"/>
</dbReference>
<dbReference type="GO" id="GO:0005737">
    <property type="term" value="C:cytoplasm"/>
    <property type="evidence" value="ECO:0007669"/>
    <property type="project" value="TreeGrafter"/>
</dbReference>
<dbReference type="SUPFAM" id="SSF52540">
    <property type="entry name" value="P-loop containing nucleoside triphosphate hydrolases"/>
    <property type="match status" value="1"/>
</dbReference>
<comment type="caution">
    <text evidence="2">The sequence shown here is derived from an EMBL/GenBank/DDBJ whole genome shotgun (WGS) entry which is preliminary data.</text>
</comment>
<dbReference type="InterPro" id="IPR035899">
    <property type="entry name" value="DBL_dom_sf"/>
</dbReference>
<dbReference type="Pfam" id="PF05729">
    <property type="entry name" value="NACHT"/>
    <property type="match status" value="1"/>
</dbReference>
<dbReference type="InterPro" id="IPR051092">
    <property type="entry name" value="FYVE_RhoGEF_PH"/>
</dbReference>
<gene>
    <name evidence="2" type="ORF">KIPB_004599</name>
</gene>
<name>A0A9K3CUR1_9EUKA</name>
<proteinExistence type="predicted"/>
<dbReference type="Gene3D" id="3.40.50.300">
    <property type="entry name" value="P-loop containing nucleotide triphosphate hydrolases"/>
    <property type="match status" value="1"/>
</dbReference>
<dbReference type="Gene3D" id="1.20.900.10">
    <property type="entry name" value="Dbl homology (DH) domain"/>
    <property type="match status" value="1"/>
</dbReference>
<dbReference type="OrthoDB" id="4760524at2759"/>
<dbReference type="EMBL" id="BDIP01000993">
    <property type="protein sequence ID" value="GIQ83297.1"/>
    <property type="molecule type" value="Genomic_DNA"/>
</dbReference>
<dbReference type="AlphaFoldDB" id="A0A9K3CUR1"/>
<reference evidence="2 3" key="1">
    <citation type="journal article" date="2018" name="PLoS ONE">
        <title>The draft genome of Kipferlia bialata reveals reductive genome evolution in fornicate parasites.</title>
        <authorList>
            <person name="Tanifuji G."/>
            <person name="Takabayashi S."/>
            <person name="Kume K."/>
            <person name="Takagi M."/>
            <person name="Nakayama T."/>
            <person name="Kamikawa R."/>
            <person name="Inagaki Y."/>
            <person name="Hashimoto T."/>
        </authorList>
    </citation>
    <scope>NUCLEOTIDE SEQUENCE [LARGE SCALE GENOMIC DNA]</scope>
    <source>
        <strain evidence="2">NY0173</strain>
    </source>
</reference>
<dbReference type="PANTHER" id="PTHR12673">
    <property type="entry name" value="FACIOGENITAL DYSPLASIA PROTEIN"/>
    <property type="match status" value="1"/>
</dbReference>
<keyword evidence="3" id="KW-1185">Reference proteome</keyword>
<dbReference type="InterPro" id="IPR027417">
    <property type="entry name" value="P-loop_NTPase"/>
</dbReference>
<dbReference type="GO" id="GO:0005085">
    <property type="term" value="F:guanyl-nucleotide exchange factor activity"/>
    <property type="evidence" value="ECO:0007669"/>
    <property type="project" value="InterPro"/>
</dbReference>
<evidence type="ECO:0000313" key="3">
    <source>
        <dbReference type="Proteomes" id="UP000265618"/>
    </source>
</evidence>
<dbReference type="PROSITE" id="PS50010">
    <property type="entry name" value="DH_2"/>
    <property type="match status" value="1"/>
</dbReference>
<evidence type="ECO:0000313" key="2">
    <source>
        <dbReference type="EMBL" id="GIQ83297.1"/>
    </source>
</evidence>
<sequence length="887" mass="96487">MPEEHYGSSTLSAMCPGIPPGLARVVVPAVIGLCDGSNTDPQHLSLRPLALSVSQQLDGLSLGVSEVHVMSVLDQHLFLVGQCQGGGGCHSDLVSALLSDRPYTPIADSGEDITTRCQVIRVLWPCIQALLSSVSRLCPSHTNDALTDAPDACLRYPSEGGAHHMAPEEYGDTWERGSQPVCLYNEANRTLHLARLAAISSQLLSMTLRYNTMQMQPRAMSLAAALQVSETLLIQQDLCSEDGVQYQEALHVWTQATAPVLSLFMKQRGSRSHPIRPLMVLLGARGVGKTWQAAAFALQTARDKHLATVPYYVSLRHPLRDTLLSCFGVSEPGALAKCICSMASRGKGLLLILDGLQEVQGEEQRHETISWVLQLLKSAPPTTRVLLTSTRETWHECIGAGVSLYRPVVEALTFRASPCQDDPSTTTLPHMSRTEIQEGLSRYGLPCVLTSTVTELGGSPSLLGVLSRHMSGVDAMPSDTTSMSLAVFEGLGLTPEVLSECVYPLFKCLGYGTDGRVSDCDLVGLRSLPGWSTVTNSGLLCRVSETVHTLRHQYRPFAQVLMHNLDGKTEHRQMLVAELLKTEVTFNQRLWELRRRLTELSLGLKGARKETAELGRYTRNLNIIQEVSDGFIRDLEAMGATPATLGDVLNSNAASICMYKPYIAQLAACHRYLAGRRVSRALKAVRVESVGGDPEPWPTSALLVEPAQRTMRYHLLASEYRKCLPPNHHEIVSMDKAVCVLSQMAQGVNETERQVDGKTGLRTLCQTLTGQGSKELAVLLLQPHRTVVAEMEMEVETGIQGTGSNLHRVYLLNDMVLVMGPVDTTEAHTCVVRSSLGEVEIEMAGPGGAPTLLRLRVSGLSLSTVSAYSAGVWAPRVMAAVTAQQDR</sequence>
<dbReference type="SUPFAM" id="SSF48065">
    <property type="entry name" value="DBL homology domain (DH-domain)"/>
    <property type="match status" value="1"/>
</dbReference>
<protein>
    <recommendedName>
        <fullName evidence="1">DH domain-containing protein</fullName>
    </recommendedName>
</protein>
<dbReference type="Pfam" id="PF00621">
    <property type="entry name" value="RhoGEF"/>
    <property type="match status" value="1"/>
</dbReference>
<dbReference type="InterPro" id="IPR007111">
    <property type="entry name" value="NACHT_NTPase"/>
</dbReference>
<dbReference type="InterPro" id="IPR000219">
    <property type="entry name" value="DH_dom"/>
</dbReference>
<organism evidence="2 3">
    <name type="scientific">Kipferlia bialata</name>
    <dbReference type="NCBI Taxonomy" id="797122"/>
    <lineage>
        <taxon>Eukaryota</taxon>
        <taxon>Metamonada</taxon>
        <taxon>Carpediemonas-like organisms</taxon>
        <taxon>Kipferlia</taxon>
    </lineage>
</organism>
<dbReference type="Proteomes" id="UP000265618">
    <property type="component" value="Unassembled WGS sequence"/>
</dbReference>
<feature type="domain" description="DH" evidence="1">
    <location>
        <begin position="571"/>
        <end position="751"/>
    </location>
</feature>
<accession>A0A9K3CUR1</accession>